<dbReference type="GeneID" id="80887329"/>
<proteinExistence type="predicted"/>
<keyword evidence="3" id="KW-1185">Reference proteome</keyword>
<reference evidence="2" key="1">
    <citation type="journal article" date="2023" name="Access Microbiol">
        <title>De-novo genome assembly for Akanthomyces muscarius, a biocontrol agent of insect agricultural pests.</title>
        <authorList>
            <person name="Erdos Z."/>
            <person name="Studholme D.J."/>
            <person name="Raymond B."/>
            <person name="Sharma M."/>
        </authorList>
    </citation>
    <scope>NUCLEOTIDE SEQUENCE</scope>
    <source>
        <strain evidence="2">Ve6</strain>
    </source>
</reference>
<sequence>MATPAHVIAAVQADLGRSRQEELPLSNEDKRGRSYIPPPVDESKNYDPQIKQLLKSKWSTAIADEESEQMVGLTNLNARPWASSGYQAPSLFVIPKSTPPAAPRPAVSQLAASQLAASQLVAPPAATPPNPTPTTPSKPAQNHVLDAGKCHVSMYEGSVLVPDANFCVAVSVHNDAAFFMLTAPGKPPVCLNVLDIEAPIIYGTACIIKTRHTNGKTLEYTIKPLAPSTAENLARVLENIQIALRKALKLSPPPKPPSAPSTPFVKTVPAKASAAAFGSAPPTRSLICDDSPESSPEPSPHFTKNQLVEVTAKKPGGNPTVKLDDVINNISVTVRTAYCQLTGCSMPILPTDSDADETKRGLLEILRFLGALQLKKSAARAPLMCSQTMDALKTIDRGIKNNGGSASYSASEMMGLRKDAVVPTAINVPQEIKVPTGAKMTAETKVKKGLSSSLWA</sequence>
<feature type="region of interest" description="Disordered" evidence="1">
    <location>
        <begin position="12"/>
        <end position="47"/>
    </location>
</feature>
<evidence type="ECO:0000256" key="1">
    <source>
        <dbReference type="SAM" id="MobiDB-lite"/>
    </source>
</evidence>
<dbReference type="AlphaFoldDB" id="A0A9W8UMB9"/>
<organism evidence="2 3">
    <name type="scientific">Akanthomyces muscarius</name>
    <name type="common">Entomopathogenic fungus</name>
    <name type="synonym">Lecanicillium muscarium</name>
    <dbReference type="NCBI Taxonomy" id="2231603"/>
    <lineage>
        <taxon>Eukaryota</taxon>
        <taxon>Fungi</taxon>
        <taxon>Dikarya</taxon>
        <taxon>Ascomycota</taxon>
        <taxon>Pezizomycotina</taxon>
        <taxon>Sordariomycetes</taxon>
        <taxon>Hypocreomycetidae</taxon>
        <taxon>Hypocreales</taxon>
        <taxon>Cordycipitaceae</taxon>
        <taxon>Akanthomyces</taxon>
    </lineage>
</organism>
<evidence type="ECO:0000313" key="3">
    <source>
        <dbReference type="Proteomes" id="UP001144673"/>
    </source>
</evidence>
<dbReference type="RefSeq" id="XP_056055021.1">
    <property type="nucleotide sequence ID" value="XM_056198033.1"/>
</dbReference>
<protein>
    <submittedName>
        <fullName evidence="2">Uncharacterized protein</fullName>
    </submittedName>
</protein>
<name>A0A9W8UMB9_AKAMU</name>
<dbReference type="Proteomes" id="UP001144673">
    <property type="component" value="Chromosome 6"/>
</dbReference>
<gene>
    <name evidence="2" type="ORF">LMH87_000170</name>
</gene>
<dbReference type="KEGG" id="amus:LMH87_000170"/>
<evidence type="ECO:0000313" key="2">
    <source>
        <dbReference type="EMBL" id="KAJ4154897.1"/>
    </source>
</evidence>
<comment type="caution">
    <text evidence="2">The sequence shown here is derived from an EMBL/GenBank/DDBJ whole genome shotgun (WGS) entry which is preliminary data.</text>
</comment>
<feature type="compositionally biased region" description="Basic and acidic residues" evidence="1">
    <location>
        <begin position="16"/>
        <end position="32"/>
    </location>
</feature>
<dbReference type="EMBL" id="JAJHUN010000007">
    <property type="protein sequence ID" value="KAJ4154897.1"/>
    <property type="molecule type" value="Genomic_DNA"/>
</dbReference>
<accession>A0A9W8UMB9</accession>